<dbReference type="PANTHER" id="PTHR30055">
    <property type="entry name" value="HTH-TYPE TRANSCRIPTIONAL REGULATOR RUTR"/>
    <property type="match status" value="1"/>
</dbReference>
<dbReference type="InterPro" id="IPR009057">
    <property type="entry name" value="Homeodomain-like_sf"/>
</dbReference>
<protein>
    <submittedName>
        <fullName evidence="5">AcrR family transcriptional regulator</fullName>
    </submittedName>
</protein>
<evidence type="ECO:0000256" key="2">
    <source>
        <dbReference type="PROSITE-ProRule" id="PRU00335"/>
    </source>
</evidence>
<feature type="compositionally biased region" description="Low complexity" evidence="3">
    <location>
        <begin position="62"/>
        <end position="72"/>
    </location>
</feature>
<reference evidence="5" key="1">
    <citation type="submission" date="2022-06" db="EMBL/GenBank/DDBJ databases">
        <title>Sequencing the genomes of 1000 actinobacteria strains.</title>
        <authorList>
            <person name="Klenk H.-P."/>
        </authorList>
    </citation>
    <scope>NUCLEOTIDE SEQUENCE</scope>
    <source>
        <strain evidence="5">DSM 46694</strain>
    </source>
</reference>
<evidence type="ECO:0000256" key="1">
    <source>
        <dbReference type="ARBA" id="ARBA00023125"/>
    </source>
</evidence>
<feature type="compositionally biased region" description="Acidic residues" evidence="3">
    <location>
        <begin position="9"/>
        <end position="20"/>
    </location>
</feature>
<feature type="region of interest" description="Disordered" evidence="3">
    <location>
        <begin position="1"/>
        <end position="94"/>
    </location>
</feature>
<evidence type="ECO:0000313" key="6">
    <source>
        <dbReference type="Proteomes" id="UP001139648"/>
    </source>
</evidence>
<dbReference type="SUPFAM" id="SSF48498">
    <property type="entry name" value="Tetracyclin repressor-like, C-terminal domain"/>
    <property type="match status" value="1"/>
</dbReference>
<keyword evidence="1 2" id="KW-0238">DNA-binding</keyword>
<evidence type="ECO:0000259" key="4">
    <source>
        <dbReference type="PROSITE" id="PS50977"/>
    </source>
</evidence>
<feature type="compositionally biased region" description="Low complexity" evidence="3">
    <location>
        <begin position="21"/>
        <end position="37"/>
    </location>
</feature>
<dbReference type="AlphaFoldDB" id="A0A9X2GH41"/>
<feature type="domain" description="HTH tetR-type" evidence="4">
    <location>
        <begin position="93"/>
        <end position="153"/>
    </location>
</feature>
<dbReference type="GO" id="GO:0003700">
    <property type="term" value="F:DNA-binding transcription factor activity"/>
    <property type="evidence" value="ECO:0007669"/>
    <property type="project" value="TreeGrafter"/>
</dbReference>
<dbReference type="Gene3D" id="1.10.357.10">
    <property type="entry name" value="Tetracycline Repressor, domain 2"/>
    <property type="match status" value="1"/>
</dbReference>
<keyword evidence="6" id="KW-1185">Reference proteome</keyword>
<accession>A0A9X2GH41</accession>
<name>A0A9X2GH41_9ACTN</name>
<dbReference type="EMBL" id="JAMZEB010000002">
    <property type="protein sequence ID" value="MCP2357705.1"/>
    <property type="molecule type" value="Genomic_DNA"/>
</dbReference>
<dbReference type="Pfam" id="PF00440">
    <property type="entry name" value="TetR_N"/>
    <property type="match status" value="1"/>
</dbReference>
<organism evidence="5 6">
    <name type="scientific">Nonomuraea thailandensis</name>
    <dbReference type="NCBI Taxonomy" id="1188745"/>
    <lineage>
        <taxon>Bacteria</taxon>
        <taxon>Bacillati</taxon>
        <taxon>Actinomycetota</taxon>
        <taxon>Actinomycetes</taxon>
        <taxon>Streptosporangiales</taxon>
        <taxon>Streptosporangiaceae</taxon>
        <taxon>Nonomuraea</taxon>
    </lineage>
</organism>
<dbReference type="InterPro" id="IPR050109">
    <property type="entry name" value="HTH-type_TetR-like_transc_reg"/>
</dbReference>
<dbReference type="PRINTS" id="PR00455">
    <property type="entry name" value="HTHTETR"/>
</dbReference>
<sequence length="273" mass="27719">MAARRTDADADTDTDADADGTDTTASPSGVVSTSGAASTGGAGSTSSAGSTSGAASTGGAGNAASTANAAGAERGEHAGSGGSGERSERADAARNRRAVLRATERLLAEGGGDHVSLDRVAALAGVGKGTVFRRFGSRAGLLQALLEERSRELREAVASGPPPLGPGAPARERLHAFLDGLGAIAEGNAVLLAAHEQACAEDRYDDPSYRFWHAHLSALFAAERPDLDADFLSHALLAVFDGDLIRHLTPPGDPRRFTRSVQETAAALLGPRS</sequence>
<feature type="compositionally biased region" description="Low complexity" evidence="3">
    <location>
        <begin position="44"/>
        <end position="55"/>
    </location>
</feature>
<feature type="DNA-binding region" description="H-T-H motif" evidence="2">
    <location>
        <begin position="116"/>
        <end position="135"/>
    </location>
</feature>
<comment type="caution">
    <text evidence="5">The sequence shown here is derived from an EMBL/GenBank/DDBJ whole genome shotgun (WGS) entry which is preliminary data.</text>
</comment>
<dbReference type="RefSeq" id="WP_253744813.1">
    <property type="nucleotide sequence ID" value="NZ_BAABKA010000026.1"/>
</dbReference>
<dbReference type="GO" id="GO:0000976">
    <property type="term" value="F:transcription cis-regulatory region binding"/>
    <property type="evidence" value="ECO:0007669"/>
    <property type="project" value="TreeGrafter"/>
</dbReference>
<dbReference type="SUPFAM" id="SSF46689">
    <property type="entry name" value="Homeodomain-like"/>
    <property type="match status" value="1"/>
</dbReference>
<proteinExistence type="predicted"/>
<evidence type="ECO:0000313" key="5">
    <source>
        <dbReference type="EMBL" id="MCP2357705.1"/>
    </source>
</evidence>
<feature type="compositionally biased region" description="Basic and acidic residues" evidence="3">
    <location>
        <begin position="85"/>
        <end position="94"/>
    </location>
</feature>
<dbReference type="InterPro" id="IPR001647">
    <property type="entry name" value="HTH_TetR"/>
</dbReference>
<dbReference type="Proteomes" id="UP001139648">
    <property type="component" value="Unassembled WGS sequence"/>
</dbReference>
<dbReference type="PROSITE" id="PS50977">
    <property type="entry name" value="HTH_TETR_2"/>
    <property type="match status" value="1"/>
</dbReference>
<evidence type="ECO:0000256" key="3">
    <source>
        <dbReference type="SAM" id="MobiDB-lite"/>
    </source>
</evidence>
<gene>
    <name evidence="5" type="ORF">HD597_004725</name>
</gene>
<dbReference type="PANTHER" id="PTHR30055:SF209">
    <property type="entry name" value="POSSIBLE TRANSCRIPTIONAL REGULATORY PROTEIN (PROBABLY TETR-FAMILY)"/>
    <property type="match status" value="1"/>
</dbReference>
<dbReference type="InterPro" id="IPR036271">
    <property type="entry name" value="Tet_transcr_reg_TetR-rel_C_sf"/>
</dbReference>